<evidence type="ECO:0000256" key="6">
    <source>
        <dbReference type="ARBA" id="ARBA00022840"/>
    </source>
</evidence>
<dbReference type="PROSITE" id="PS01057">
    <property type="entry name" value="SAICAR_SYNTHETASE_1"/>
    <property type="match status" value="1"/>
</dbReference>
<dbReference type="HAMAP" id="MF_00137">
    <property type="entry name" value="SAICAR_synth"/>
    <property type="match status" value="1"/>
</dbReference>
<keyword evidence="4 8" id="KW-0547">Nucleotide-binding</keyword>
<dbReference type="SUPFAM" id="SSF56104">
    <property type="entry name" value="SAICAR synthase-like"/>
    <property type="match status" value="1"/>
</dbReference>
<accession>A0A0F3GQK3</accession>
<keyword evidence="11" id="KW-1185">Reference proteome</keyword>
<feature type="domain" description="SAICAR synthetase/ADE2 N-terminal" evidence="9">
    <location>
        <begin position="19"/>
        <end position="266"/>
    </location>
</feature>
<dbReference type="CDD" id="cd01414">
    <property type="entry name" value="SAICAR_synt_Sc"/>
    <property type="match status" value="1"/>
</dbReference>
<keyword evidence="5 8" id="KW-0658">Purine biosynthesis</keyword>
<dbReference type="EC" id="6.3.2.6" evidence="8"/>
<evidence type="ECO:0000256" key="1">
    <source>
        <dbReference type="ARBA" id="ARBA00004672"/>
    </source>
</evidence>
<dbReference type="InterPro" id="IPR018236">
    <property type="entry name" value="SAICAR_synthetase_CS"/>
</dbReference>
<dbReference type="FunFam" id="3.30.470.20:FF:000015">
    <property type="entry name" value="Phosphoribosylaminoimidazole-succinocarboxamide synthase"/>
    <property type="match status" value="1"/>
</dbReference>
<dbReference type="Gene3D" id="3.30.200.20">
    <property type="entry name" value="Phosphorylase Kinase, domain 1"/>
    <property type="match status" value="1"/>
</dbReference>
<evidence type="ECO:0000256" key="8">
    <source>
        <dbReference type="HAMAP-Rule" id="MF_00137"/>
    </source>
</evidence>
<dbReference type="UniPathway" id="UPA00074">
    <property type="reaction ID" value="UER00131"/>
</dbReference>
<dbReference type="InterPro" id="IPR028923">
    <property type="entry name" value="SAICAR_synt/ADE2_N"/>
</dbReference>
<dbReference type="AlphaFoldDB" id="A0A0F3GQK3"/>
<dbReference type="GO" id="GO:0006189">
    <property type="term" value="P:'de novo' IMP biosynthetic process"/>
    <property type="evidence" value="ECO:0007669"/>
    <property type="project" value="UniProtKB-UniRule"/>
</dbReference>
<reference evidence="10 11" key="1">
    <citation type="submission" date="2015-02" db="EMBL/GenBank/DDBJ databases">
        <title>Single-cell genomics of uncultivated deep-branching MTB reveals a conserved set of magnetosome genes.</title>
        <authorList>
            <person name="Kolinko S."/>
            <person name="Richter M."/>
            <person name="Glockner F.O."/>
            <person name="Brachmann A."/>
            <person name="Schuler D."/>
        </authorList>
    </citation>
    <scope>NUCLEOTIDE SEQUENCE [LARGE SCALE GENOMIC DNA]</scope>
    <source>
        <strain evidence="10">TM-1</strain>
    </source>
</reference>
<evidence type="ECO:0000256" key="3">
    <source>
        <dbReference type="ARBA" id="ARBA00022598"/>
    </source>
</evidence>
<protein>
    <recommendedName>
        <fullName evidence="8">Phosphoribosylaminoimidazole-succinocarboxamide synthase</fullName>
        <ecNumber evidence="8">6.3.2.6</ecNumber>
    </recommendedName>
    <alternativeName>
        <fullName evidence="8">SAICAR synthetase</fullName>
    </alternativeName>
</protein>
<evidence type="ECO:0000256" key="7">
    <source>
        <dbReference type="ARBA" id="ARBA00048475"/>
    </source>
</evidence>
<dbReference type="PROSITE" id="PS01058">
    <property type="entry name" value="SAICAR_SYNTHETASE_2"/>
    <property type="match status" value="1"/>
</dbReference>
<evidence type="ECO:0000256" key="2">
    <source>
        <dbReference type="ARBA" id="ARBA00010190"/>
    </source>
</evidence>
<comment type="caution">
    <text evidence="10">The sequence shown here is derived from an EMBL/GenBank/DDBJ whole genome shotgun (WGS) entry which is preliminary data.</text>
</comment>
<dbReference type="Gene3D" id="3.30.470.20">
    <property type="entry name" value="ATP-grasp fold, B domain"/>
    <property type="match status" value="1"/>
</dbReference>
<evidence type="ECO:0000256" key="5">
    <source>
        <dbReference type="ARBA" id="ARBA00022755"/>
    </source>
</evidence>
<organism evidence="10 11">
    <name type="scientific">Candidatus Magnetobacterium bavaricum</name>
    <dbReference type="NCBI Taxonomy" id="29290"/>
    <lineage>
        <taxon>Bacteria</taxon>
        <taxon>Pseudomonadati</taxon>
        <taxon>Nitrospirota</taxon>
        <taxon>Thermodesulfovibrionia</taxon>
        <taxon>Thermodesulfovibrionales</taxon>
        <taxon>Candidatus Magnetobacteriaceae</taxon>
        <taxon>Candidatus Magnetobacterium</taxon>
    </lineage>
</organism>
<dbReference type="Pfam" id="PF01259">
    <property type="entry name" value="SAICAR_synt"/>
    <property type="match status" value="1"/>
</dbReference>
<evidence type="ECO:0000313" key="11">
    <source>
        <dbReference type="Proteomes" id="UP000033423"/>
    </source>
</evidence>
<sequence>MTANSGIVLQTDVKGLKLIKRGKVRDIYDCSQHLLMVVTDRLSAFDVVLPSGIPSKGEILTRLSVFWFSLVQDIISNHLVSTDVNDFPGITQQDRAILGGRTMLVKKATPLPVECIVRGYITGSGWKDYRKSGSICGIPLLNGLQESQRLPQPIFTPSTKADTGHDINISFEETVSIVGKEMAETLMQLSIDIYNRAASHALSRGIIIADTKFEFGLCDDKLILIDEVLTPDSSRFWPARDYAPGRGQDSFDKQIVRDYLLTLDWTQTYPGPPLPDDIVAKTADRYRQILEILTSPSGLITGL</sequence>
<dbReference type="EMBL" id="LACI01001579">
    <property type="protein sequence ID" value="KJU84186.1"/>
    <property type="molecule type" value="Genomic_DNA"/>
</dbReference>
<comment type="catalytic activity">
    <reaction evidence="7 8">
        <text>5-amino-1-(5-phospho-D-ribosyl)imidazole-4-carboxylate + L-aspartate + ATP = (2S)-2-[5-amino-1-(5-phospho-beta-D-ribosyl)imidazole-4-carboxamido]succinate + ADP + phosphate + 2 H(+)</text>
        <dbReference type="Rhea" id="RHEA:22628"/>
        <dbReference type="ChEBI" id="CHEBI:15378"/>
        <dbReference type="ChEBI" id="CHEBI:29991"/>
        <dbReference type="ChEBI" id="CHEBI:30616"/>
        <dbReference type="ChEBI" id="CHEBI:43474"/>
        <dbReference type="ChEBI" id="CHEBI:58443"/>
        <dbReference type="ChEBI" id="CHEBI:77657"/>
        <dbReference type="ChEBI" id="CHEBI:456216"/>
        <dbReference type="EC" id="6.3.2.6"/>
    </reaction>
</comment>
<proteinExistence type="inferred from homology"/>
<dbReference type="GO" id="GO:0005524">
    <property type="term" value="F:ATP binding"/>
    <property type="evidence" value="ECO:0007669"/>
    <property type="project" value="UniProtKB-KW"/>
</dbReference>
<comment type="pathway">
    <text evidence="1 8">Purine metabolism; IMP biosynthesis via de novo pathway; 5-amino-1-(5-phospho-D-ribosyl)imidazole-4-carboxamide from 5-amino-1-(5-phospho-D-ribosyl)imidazole-4-carboxylate: step 1/2.</text>
</comment>
<dbReference type="InterPro" id="IPR001636">
    <property type="entry name" value="SAICAR_synth"/>
</dbReference>
<gene>
    <name evidence="8" type="primary">purC</name>
    <name evidence="10" type="ORF">MBAV_003622</name>
</gene>
<dbReference type="NCBIfam" id="TIGR00081">
    <property type="entry name" value="purC"/>
    <property type="match status" value="1"/>
</dbReference>
<dbReference type="GO" id="GO:0005737">
    <property type="term" value="C:cytoplasm"/>
    <property type="evidence" value="ECO:0007669"/>
    <property type="project" value="TreeGrafter"/>
</dbReference>
<evidence type="ECO:0000259" key="9">
    <source>
        <dbReference type="Pfam" id="PF01259"/>
    </source>
</evidence>
<dbReference type="GO" id="GO:0004639">
    <property type="term" value="F:phosphoribosylaminoimidazolesuccinocarboxamide synthase activity"/>
    <property type="evidence" value="ECO:0007669"/>
    <property type="project" value="UniProtKB-UniRule"/>
</dbReference>
<keyword evidence="6 8" id="KW-0067">ATP-binding</keyword>
<evidence type="ECO:0000256" key="4">
    <source>
        <dbReference type="ARBA" id="ARBA00022741"/>
    </source>
</evidence>
<dbReference type="PANTHER" id="PTHR43700">
    <property type="entry name" value="PHOSPHORIBOSYLAMINOIMIDAZOLE-SUCCINOCARBOXAMIDE SYNTHASE"/>
    <property type="match status" value="1"/>
</dbReference>
<comment type="similarity">
    <text evidence="2 8">Belongs to the SAICAR synthetase family.</text>
</comment>
<dbReference type="NCBIfam" id="NF010568">
    <property type="entry name" value="PRK13961.1"/>
    <property type="match status" value="1"/>
</dbReference>
<evidence type="ECO:0000313" key="10">
    <source>
        <dbReference type="EMBL" id="KJU84186.1"/>
    </source>
</evidence>
<keyword evidence="3 8" id="KW-0436">Ligase</keyword>
<name>A0A0F3GQK3_9BACT</name>
<dbReference type="PATRIC" id="fig|29290.4.peg.4814"/>
<dbReference type="PANTHER" id="PTHR43700:SF1">
    <property type="entry name" value="PHOSPHORIBOSYLAMINOIMIDAZOLE-SUCCINOCARBOXAMIDE SYNTHASE"/>
    <property type="match status" value="1"/>
</dbReference>
<dbReference type="Proteomes" id="UP000033423">
    <property type="component" value="Unassembled WGS sequence"/>
</dbReference>